<dbReference type="PANTHER" id="PTHR30069:SF29">
    <property type="entry name" value="HEMOGLOBIN AND HEMOGLOBIN-HAPTOGLOBIN-BINDING PROTEIN 1-RELATED"/>
    <property type="match status" value="1"/>
</dbReference>
<dbReference type="InterPro" id="IPR000531">
    <property type="entry name" value="Beta-barrel_TonB"/>
</dbReference>
<keyword evidence="3 10" id="KW-1134">Transmembrane beta strand</keyword>
<dbReference type="PROSITE" id="PS52016">
    <property type="entry name" value="TONB_DEPENDENT_REC_3"/>
    <property type="match status" value="1"/>
</dbReference>
<evidence type="ECO:0000256" key="12">
    <source>
        <dbReference type="SAM" id="SignalP"/>
    </source>
</evidence>
<evidence type="ECO:0000256" key="10">
    <source>
        <dbReference type="PROSITE-ProRule" id="PRU01360"/>
    </source>
</evidence>
<evidence type="ECO:0000256" key="9">
    <source>
        <dbReference type="ARBA" id="ARBA00023237"/>
    </source>
</evidence>
<dbReference type="EMBL" id="PJND01000007">
    <property type="protein sequence ID" value="PKW28952.1"/>
    <property type="molecule type" value="Genomic_DNA"/>
</dbReference>
<evidence type="ECO:0000256" key="1">
    <source>
        <dbReference type="ARBA" id="ARBA00004571"/>
    </source>
</evidence>
<sequence length="707" mass="80512">MQIYTKAYISLSLFLSFSAFSQEKFQDTTSTSQLEEVVVTGQFEPQSINKSVFNVKVITSQDIQNLAANNLGDVLNQYLNITVRPSGSDGRSTVSLFGLDAQYFKILVDNVPLVNEAGLGNNIDLSQINLNDIEQIEIIEGSMGVTHGANAVSGILNIITKKNSTHKWSIFATAQEETVNNEFALFDKGRHIQSLKVSHKLSENWFVSLGGNRNDFQGYLGEKEGPNHVENDGLRGYNWLPKEQINSNALISYSKDDFRIFYKFEYLDEKVEFFNSVVQSGFNTQLGSYRYSDDKRYFTDRYYHHLNGVGKLFSKLHYNVSVSHQKQARNVEDFRTLIVSKNELNNVEVKDQSMEVLYSTGTLSNFFTNDKVDLQIGYELVNNQGFSLVQEENNNVSPVRKRLENYDFFVSSEIKATDRFSVRPGLRFSSQSRFENQYASSLGLRYLFEKGIEVRGSLGKSFRTPTFEELYSKQIFDGHHFTGNENLKPETSTSYEVSFKKISYLDSNFRLSNMLTASFLDVDDRIDMAFVRFNEGSGIPEYEYINISKYKMWNASTNHQLKGENLVLNFGASIVGISQVIKNQIFTSDDKYLYSFNLNASASYTVPKWATTFSAYYKYNGKTQQFVESTSQYVISDIEASNWLDASIRKSFFKNKFDLTIGARNILDVTNVNQSRTNEGAGHAVTSSVMLAYGRSYFAKLTYNLNF</sequence>
<dbReference type="Pfam" id="PF07715">
    <property type="entry name" value="Plug"/>
    <property type="match status" value="1"/>
</dbReference>
<dbReference type="GO" id="GO:0009279">
    <property type="term" value="C:cell outer membrane"/>
    <property type="evidence" value="ECO:0007669"/>
    <property type="project" value="UniProtKB-SubCell"/>
</dbReference>
<organism evidence="16 18">
    <name type="scientific">Flavobacterium lindanitolerans</name>
    <dbReference type="NCBI Taxonomy" id="428988"/>
    <lineage>
        <taxon>Bacteria</taxon>
        <taxon>Pseudomonadati</taxon>
        <taxon>Bacteroidota</taxon>
        <taxon>Flavobacteriia</taxon>
        <taxon>Flavobacteriales</taxon>
        <taxon>Flavobacteriaceae</taxon>
        <taxon>Flavobacterium</taxon>
    </lineage>
</organism>
<evidence type="ECO:0000256" key="8">
    <source>
        <dbReference type="ARBA" id="ARBA00023170"/>
    </source>
</evidence>
<evidence type="ECO:0000256" key="11">
    <source>
        <dbReference type="RuleBase" id="RU003357"/>
    </source>
</evidence>
<keyword evidence="2 10" id="KW-0813">Transport</keyword>
<reference evidence="15 17" key="1">
    <citation type="submission" date="2017-12" db="EMBL/GenBank/DDBJ databases">
        <title>Genomic Encyclopedia of Type Strains, Phase III (KMG-III): the genomes of soil and plant-associated and newly described type strains.</title>
        <authorList>
            <person name="Whitman W."/>
        </authorList>
    </citation>
    <scope>NUCLEOTIDE SEQUENCE [LARGE SCALE GENOMIC DNA]</scope>
    <source>
        <strain evidence="15 17">IP-10</strain>
    </source>
</reference>
<dbReference type="AlphaFoldDB" id="A0A497V4Q6"/>
<dbReference type="Gene3D" id="2.40.170.20">
    <property type="entry name" value="TonB-dependent receptor, beta-barrel domain"/>
    <property type="match status" value="1"/>
</dbReference>
<dbReference type="Gene3D" id="2.170.130.10">
    <property type="entry name" value="TonB-dependent receptor, plug domain"/>
    <property type="match status" value="1"/>
</dbReference>
<evidence type="ECO:0000256" key="6">
    <source>
        <dbReference type="ARBA" id="ARBA00023077"/>
    </source>
</evidence>
<evidence type="ECO:0000259" key="14">
    <source>
        <dbReference type="Pfam" id="PF07715"/>
    </source>
</evidence>
<comment type="similarity">
    <text evidence="10 11">Belongs to the TonB-dependent receptor family.</text>
</comment>
<keyword evidence="5 12" id="KW-0732">Signal</keyword>
<proteinExistence type="inferred from homology"/>
<dbReference type="InterPro" id="IPR039426">
    <property type="entry name" value="TonB-dep_rcpt-like"/>
</dbReference>
<dbReference type="Pfam" id="PF00593">
    <property type="entry name" value="TonB_dep_Rec_b-barrel"/>
    <property type="match status" value="1"/>
</dbReference>
<evidence type="ECO:0000313" key="15">
    <source>
        <dbReference type="EMBL" id="PKW28952.1"/>
    </source>
</evidence>
<name>A0A497V4Q6_9FLAO</name>
<dbReference type="PANTHER" id="PTHR30069">
    <property type="entry name" value="TONB-DEPENDENT OUTER MEMBRANE RECEPTOR"/>
    <property type="match status" value="1"/>
</dbReference>
<feature type="signal peptide" evidence="12">
    <location>
        <begin position="1"/>
        <end position="21"/>
    </location>
</feature>
<keyword evidence="9 10" id="KW-0998">Cell outer membrane</keyword>
<comment type="subcellular location">
    <subcellularLocation>
        <location evidence="1 10">Cell outer membrane</location>
        <topology evidence="1 10">Multi-pass membrane protein</topology>
    </subcellularLocation>
</comment>
<evidence type="ECO:0000313" key="17">
    <source>
        <dbReference type="Proteomes" id="UP000233767"/>
    </source>
</evidence>
<dbReference type="Proteomes" id="UP000275027">
    <property type="component" value="Unassembled WGS sequence"/>
</dbReference>
<dbReference type="InterPro" id="IPR012910">
    <property type="entry name" value="Plug_dom"/>
</dbReference>
<dbReference type="Proteomes" id="UP000233767">
    <property type="component" value="Unassembled WGS sequence"/>
</dbReference>
<evidence type="ECO:0000256" key="5">
    <source>
        <dbReference type="ARBA" id="ARBA00022729"/>
    </source>
</evidence>
<dbReference type="InterPro" id="IPR036942">
    <property type="entry name" value="Beta-barrel_TonB_sf"/>
</dbReference>
<evidence type="ECO:0000313" key="18">
    <source>
        <dbReference type="Proteomes" id="UP000275027"/>
    </source>
</evidence>
<keyword evidence="4 10" id="KW-0812">Transmembrane</keyword>
<dbReference type="InterPro" id="IPR037066">
    <property type="entry name" value="Plug_dom_sf"/>
</dbReference>
<evidence type="ECO:0000256" key="4">
    <source>
        <dbReference type="ARBA" id="ARBA00022692"/>
    </source>
</evidence>
<comment type="caution">
    <text evidence="16">The sequence shown here is derived from an EMBL/GenBank/DDBJ whole genome shotgun (WGS) entry which is preliminary data.</text>
</comment>
<dbReference type="GO" id="GO:0015344">
    <property type="term" value="F:siderophore uptake transmembrane transporter activity"/>
    <property type="evidence" value="ECO:0007669"/>
    <property type="project" value="TreeGrafter"/>
</dbReference>
<keyword evidence="8 16" id="KW-0675">Receptor</keyword>
<dbReference type="GO" id="GO:0044718">
    <property type="term" value="P:siderophore transmembrane transport"/>
    <property type="evidence" value="ECO:0007669"/>
    <property type="project" value="TreeGrafter"/>
</dbReference>
<keyword evidence="17" id="KW-1185">Reference proteome</keyword>
<feature type="domain" description="TonB-dependent receptor plug" evidence="14">
    <location>
        <begin position="50"/>
        <end position="155"/>
    </location>
</feature>
<feature type="chain" id="PRO_5019727448" evidence="12">
    <location>
        <begin position="22"/>
        <end position="707"/>
    </location>
</feature>
<feature type="domain" description="TonB-dependent receptor-like beta-barrel" evidence="13">
    <location>
        <begin position="271"/>
        <end position="666"/>
    </location>
</feature>
<dbReference type="EMBL" id="RCCB01000010">
    <property type="protein sequence ID" value="RLJ35545.1"/>
    <property type="molecule type" value="Genomic_DNA"/>
</dbReference>
<dbReference type="SUPFAM" id="SSF56935">
    <property type="entry name" value="Porins"/>
    <property type="match status" value="1"/>
</dbReference>
<keyword evidence="7 10" id="KW-0472">Membrane</keyword>
<evidence type="ECO:0000256" key="2">
    <source>
        <dbReference type="ARBA" id="ARBA00022448"/>
    </source>
</evidence>
<evidence type="ECO:0000256" key="3">
    <source>
        <dbReference type="ARBA" id="ARBA00022452"/>
    </source>
</evidence>
<evidence type="ECO:0000256" key="7">
    <source>
        <dbReference type="ARBA" id="ARBA00023136"/>
    </source>
</evidence>
<evidence type="ECO:0000259" key="13">
    <source>
        <dbReference type="Pfam" id="PF00593"/>
    </source>
</evidence>
<accession>A0A497V4Q6</accession>
<evidence type="ECO:0000313" key="16">
    <source>
        <dbReference type="EMBL" id="RLJ35545.1"/>
    </source>
</evidence>
<gene>
    <name evidence="15" type="ORF">B0G92_0580</name>
    <name evidence="16" type="ORF">CLV50_0926</name>
</gene>
<keyword evidence="6 11" id="KW-0798">TonB box</keyword>
<reference evidence="16 18" key="2">
    <citation type="submission" date="2018-10" db="EMBL/GenBank/DDBJ databases">
        <title>Genomic Encyclopedia of Archaeal and Bacterial Type Strains, Phase II (KMG-II): from individual species to whole genera.</title>
        <authorList>
            <person name="Goeker M."/>
        </authorList>
    </citation>
    <scope>NUCLEOTIDE SEQUENCE [LARGE SCALE GENOMIC DNA]</scope>
    <source>
        <strain evidence="16 18">DSM 21886</strain>
    </source>
</reference>
<protein>
    <submittedName>
        <fullName evidence="16">Outer membrane receptor for ferrienterochelin and colicins</fullName>
    </submittedName>
</protein>
<dbReference type="RefSeq" id="WP_101471029.1">
    <property type="nucleotide sequence ID" value="NZ_PJND01000007.1"/>
</dbReference>